<reference evidence="2" key="1">
    <citation type="journal article" date="2018" name="Nat. Commun.">
        <title>Structural conservation in a membrane-enveloped filamentous virus infecting a hyperthermophilic acidophile.</title>
        <authorList>
            <person name="Liu Y."/>
            <person name="Osinski T."/>
            <person name="Wang F."/>
            <person name="Krupovic M."/>
            <person name="Schouten S."/>
            <person name="Kasson P."/>
            <person name="Prangishvili D."/>
            <person name="Egelman E.H."/>
        </authorList>
    </citation>
    <scope>NUCLEOTIDE SEQUENCE [LARGE SCALE GENOMIC DNA]</scope>
    <source>
        <strain evidence="2">S48</strain>
    </source>
</reference>
<gene>
    <name evidence="2" type="ORF">SFV1gp38</name>
</gene>
<organismHost>
    <name type="scientific">Saccharolobus shibatae</name>
    <dbReference type="NCBI Taxonomy" id="2286"/>
</organismHost>
<keyword evidence="1" id="KW-0472">Membrane</keyword>
<feature type="transmembrane region" description="Helical" evidence="1">
    <location>
        <begin position="12"/>
        <end position="38"/>
    </location>
</feature>
<sequence>MQKTDHEIRFAYALYILFALILHCYHNYILLSIFLVWLTYENVFAIMRNLKLSTLIISNVIGLVTFYAVYTFDLIMMLVVLPIYLGYGLYLNYLGLRK</sequence>
<evidence type="ECO:0000256" key="1">
    <source>
        <dbReference type="SAM" id="Phobius"/>
    </source>
</evidence>
<organism evidence="2">
    <name type="scientific">Sulfolobus filamentous virus 1</name>
    <name type="common">SFV1</name>
    <name type="synonym">Sulfolobus virus SFV-1</name>
    <dbReference type="NCBI Taxonomy" id="2304198"/>
    <lineage>
        <taxon>Viruses</taxon>
        <taxon>Adnaviria</taxon>
        <taxon>Zilligvirae</taxon>
        <taxon>Taleaviricota</taxon>
        <taxon>Tokiviricetes</taxon>
        <taxon>Ligamenvirales</taxon>
        <taxon>Lipothrixviridae</taxon>
        <taxon>Alphalipothrixvirus</taxon>
        <taxon>Alphalipothrixvirus beppuense</taxon>
    </lineage>
</organism>
<accession>A0A346LU77</accession>
<name>A0A346LU77_SUFV1</name>
<protein>
    <submittedName>
        <fullName evidence="2">Uncharacterized protein</fullName>
    </submittedName>
</protein>
<proteinExistence type="predicted"/>
<keyword evidence="1" id="KW-1133">Transmembrane helix</keyword>
<dbReference type="Proteomes" id="UP000263690">
    <property type="component" value="Segment"/>
</dbReference>
<feature type="transmembrane region" description="Helical" evidence="1">
    <location>
        <begin position="75"/>
        <end position="96"/>
    </location>
</feature>
<keyword evidence="1" id="KW-0812">Transmembrane</keyword>
<evidence type="ECO:0000313" key="3">
    <source>
        <dbReference type="Proteomes" id="UP000263690"/>
    </source>
</evidence>
<dbReference type="EMBL" id="MH447526">
    <property type="protein sequence ID" value="AXQ00120.1"/>
    <property type="molecule type" value="Genomic_DNA"/>
</dbReference>
<keyword evidence="3" id="KW-1185">Reference proteome</keyword>
<evidence type="ECO:0000313" key="2">
    <source>
        <dbReference type="EMBL" id="AXQ00120.1"/>
    </source>
</evidence>
<feature type="transmembrane region" description="Helical" evidence="1">
    <location>
        <begin position="50"/>
        <end position="69"/>
    </location>
</feature>